<name>A0A699ZMW1_HAELA</name>
<sequence>MGPEDYVQMGALAAARAAGHGAEAAQRDRWREMLRRLGISLAGAALRLRDAWELPAASLALDTSITLSEALLGPAHATCMDAVVALV</sequence>
<evidence type="ECO:0000313" key="2">
    <source>
        <dbReference type="Proteomes" id="UP000485058"/>
    </source>
</evidence>
<dbReference type="AlphaFoldDB" id="A0A699ZMW1"/>
<protein>
    <submittedName>
        <fullName evidence="1">Uncharacterized protein</fullName>
    </submittedName>
</protein>
<proteinExistence type="predicted"/>
<evidence type="ECO:0000313" key="1">
    <source>
        <dbReference type="EMBL" id="GFH24013.1"/>
    </source>
</evidence>
<gene>
    <name evidence="1" type="ORF">HaLaN_21725</name>
</gene>
<accession>A0A699ZMW1</accession>
<comment type="caution">
    <text evidence="1">The sequence shown here is derived from an EMBL/GenBank/DDBJ whole genome shotgun (WGS) entry which is preliminary data.</text>
</comment>
<keyword evidence="2" id="KW-1185">Reference proteome</keyword>
<organism evidence="1 2">
    <name type="scientific">Haematococcus lacustris</name>
    <name type="common">Green alga</name>
    <name type="synonym">Haematococcus pluvialis</name>
    <dbReference type="NCBI Taxonomy" id="44745"/>
    <lineage>
        <taxon>Eukaryota</taxon>
        <taxon>Viridiplantae</taxon>
        <taxon>Chlorophyta</taxon>
        <taxon>core chlorophytes</taxon>
        <taxon>Chlorophyceae</taxon>
        <taxon>CS clade</taxon>
        <taxon>Chlamydomonadales</taxon>
        <taxon>Haematococcaceae</taxon>
        <taxon>Haematococcus</taxon>
    </lineage>
</organism>
<reference evidence="1 2" key="1">
    <citation type="submission" date="2020-02" db="EMBL/GenBank/DDBJ databases">
        <title>Draft genome sequence of Haematococcus lacustris strain NIES-144.</title>
        <authorList>
            <person name="Morimoto D."/>
            <person name="Nakagawa S."/>
            <person name="Yoshida T."/>
            <person name="Sawayama S."/>
        </authorList>
    </citation>
    <scope>NUCLEOTIDE SEQUENCE [LARGE SCALE GENOMIC DNA]</scope>
    <source>
        <strain evidence="1 2">NIES-144</strain>
    </source>
</reference>
<dbReference type="Proteomes" id="UP000485058">
    <property type="component" value="Unassembled WGS sequence"/>
</dbReference>
<dbReference type="EMBL" id="BLLF01002419">
    <property type="protein sequence ID" value="GFH24013.1"/>
    <property type="molecule type" value="Genomic_DNA"/>
</dbReference>